<dbReference type="InterPro" id="IPR022686">
    <property type="entry name" value="G2P_N"/>
</dbReference>
<comment type="caution">
    <text evidence="2">The sequence shown here is derived from an EMBL/GenBank/DDBJ whole genome shotgun (WGS) entry which is preliminary data.</text>
</comment>
<keyword evidence="3" id="KW-1185">Reference proteome</keyword>
<name>A0A2S7WQ46_9FLAO</name>
<accession>A0A2S7WQ46</accession>
<evidence type="ECO:0000259" key="1">
    <source>
        <dbReference type="Pfam" id="PF05144"/>
    </source>
</evidence>
<feature type="domain" description="Replication-associated protein G2P N-terminal" evidence="1">
    <location>
        <begin position="78"/>
        <end position="181"/>
    </location>
</feature>
<dbReference type="GO" id="GO:0006260">
    <property type="term" value="P:DNA replication"/>
    <property type="evidence" value="ECO:0007669"/>
    <property type="project" value="InterPro"/>
</dbReference>
<dbReference type="EMBL" id="MSCN01000001">
    <property type="protein sequence ID" value="PQJ79401.1"/>
    <property type="molecule type" value="Genomic_DNA"/>
</dbReference>
<gene>
    <name evidence="2" type="ORF">BTO18_09550</name>
</gene>
<evidence type="ECO:0000313" key="3">
    <source>
        <dbReference type="Proteomes" id="UP000238882"/>
    </source>
</evidence>
<dbReference type="AlphaFoldDB" id="A0A2S7WQ46"/>
<protein>
    <recommendedName>
        <fullName evidence="1">Replication-associated protein G2P N-terminal domain-containing protein</fullName>
    </recommendedName>
</protein>
<proteinExistence type="predicted"/>
<dbReference type="Proteomes" id="UP000238882">
    <property type="component" value="Unassembled WGS sequence"/>
</dbReference>
<dbReference type="Pfam" id="PF05144">
    <property type="entry name" value="Phage_CRI"/>
    <property type="match status" value="1"/>
</dbReference>
<sequence>MKIAAVNKSSLKDVDIITHTCLPFSSHFEIDSIRLFIHWSQLIKYDYEFLIALIKAEECSIGYRAKYKGFNILISKKGITITGSISNYFVGHTNTLPYSELRNAIEKLGAELSIDLHEARLFRLDINNNIITDQYINAYTHHLFTHLSRFKRLEQVDGVKFKTNSKELVFYNKSKEIYEKRGVVADNWFRIEFRIIKDVKKYTGLEKMKDLYKIENYHRLLNLFYSHYIKVKKQTVSNTDFKQYKSKKEYANHLMLKGVEAKGGDKDVRREIEQMDSQGMFTNRNHKYRLNRMLDDLLNTNSLTIIHPLAVELNRKFEKFYTSELKNNLN</sequence>
<organism evidence="2 3">
    <name type="scientific">Polaribacter porphyrae</name>
    <dbReference type="NCBI Taxonomy" id="1137780"/>
    <lineage>
        <taxon>Bacteria</taxon>
        <taxon>Pseudomonadati</taxon>
        <taxon>Bacteroidota</taxon>
        <taxon>Flavobacteriia</taxon>
        <taxon>Flavobacteriales</taxon>
        <taxon>Flavobacteriaceae</taxon>
    </lineage>
</organism>
<reference evidence="2 3" key="1">
    <citation type="submission" date="2016-12" db="EMBL/GenBank/DDBJ databases">
        <title>Trade-off between light-utilization and light-protection in marine flavobacteria.</title>
        <authorList>
            <person name="Kumagai Y."/>
            <person name="Yoshizawa S."/>
            <person name="Kogure K."/>
            <person name="Iwasaki W."/>
        </authorList>
    </citation>
    <scope>NUCLEOTIDE SEQUENCE [LARGE SCALE GENOMIC DNA]</scope>
    <source>
        <strain evidence="2 3">NBRC 108759</strain>
    </source>
</reference>
<evidence type="ECO:0000313" key="2">
    <source>
        <dbReference type="EMBL" id="PQJ79401.1"/>
    </source>
</evidence>